<keyword evidence="2" id="KW-0004">4Fe-4S</keyword>
<evidence type="ECO:0000256" key="2">
    <source>
        <dbReference type="ARBA" id="ARBA00022485"/>
    </source>
</evidence>
<evidence type="ECO:0000313" key="10">
    <source>
        <dbReference type="EMBL" id="MBC2475708.1"/>
    </source>
</evidence>
<dbReference type="NCBIfam" id="TIGR04481">
    <property type="entry name" value="PR_assoc_PrdC"/>
    <property type="match status" value="1"/>
</dbReference>
<dbReference type="Pfam" id="PF13375">
    <property type="entry name" value="RnfC_N"/>
    <property type="match status" value="1"/>
</dbReference>
<comment type="caution">
    <text evidence="10">The sequence shown here is derived from an EMBL/GenBank/DDBJ whole genome shotgun (WGS) entry which is preliminary data.</text>
</comment>
<dbReference type="Pfam" id="PF01512">
    <property type="entry name" value="Complex1_51K"/>
    <property type="match status" value="1"/>
</dbReference>
<dbReference type="Proteomes" id="UP001194098">
    <property type="component" value="Unassembled WGS sequence"/>
</dbReference>
<accession>A0AAW3WA97</accession>
<keyword evidence="5" id="KW-0249">Electron transport</keyword>
<dbReference type="GO" id="GO:0046872">
    <property type="term" value="F:metal ion binding"/>
    <property type="evidence" value="ECO:0007669"/>
    <property type="project" value="UniProtKB-KW"/>
</dbReference>
<keyword evidence="3" id="KW-0479">Metal-binding</keyword>
<evidence type="ECO:0000256" key="4">
    <source>
        <dbReference type="ARBA" id="ARBA00022737"/>
    </source>
</evidence>
<sequence>MQKLYRLLLKQHSGLSSIAVVNVGDIVKKGTLIGASSNEGISANIHASVSGTVAEVTKEYIAIEADEKQTEEYVKVEGDSILELIKAAGIVGMGGAGFPTDVKLKKKLNDGIVILNAAECEPILSHNIYSIEKNPGRVYRGLLYTMEAIGASKGIIAIKEKHKEAINAFKDVIDRENVEIHLLPDMYPMGEKRAIIREVLGILLNVNQSSSEANAVVINSETVSRITDAVELRKPVITKDITVSGKIKSDEPIKVFTDVPIGTSVETVLNNSGGVEDDFGEIIMGGPFLGKSTTLDSPITKTTGGIIATMPFINEKRKMGLLVCACGGNEERLREIAGKMGAPVIGVEYCKQAIQARGKLSCANPGKCPGQSQKVLKLKKEGAEVLLMSNCTDCSNTVMTIAPKLKMPVYHCTDGALRAAGMRLVRKLPLSK</sequence>
<organism evidence="10 11">
    <name type="scientific">Clostridium beijerinckii</name>
    <name type="common">Clostridium MP</name>
    <dbReference type="NCBI Taxonomy" id="1520"/>
    <lineage>
        <taxon>Bacteria</taxon>
        <taxon>Bacillati</taxon>
        <taxon>Bacillota</taxon>
        <taxon>Clostridia</taxon>
        <taxon>Eubacteriales</taxon>
        <taxon>Clostridiaceae</taxon>
        <taxon>Clostridium</taxon>
    </lineage>
</organism>
<feature type="domain" description="RnfC Barrel sandwich hybrid" evidence="9">
    <location>
        <begin position="5"/>
        <end position="65"/>
    </location>
</feature>
<dbReference type="GO" id="GO:0009055">
    <property type="term" value="F:electron transfer activity"/>
    <property type="evidence" value="ECO:0007669"/>
    <property type="project" value="InterPro"/>
</dbReference>
<dbReference type="RefSeq" id="WP_171780615.1">
    <property type="nucleotide sequence ID" value="NZ_JABAGV010000033.1"/>
</dbReference>
<keyword evidence="7" id="KW-0411">Iron-sulfur</keyword>
<dbReference type="InterPro" id="IPR031001">
    <property type="entry name" value="PR_assoc_PrdC"/>
</dbReference>
<dbReference type="SUPFAM" id="SSF142984">
    <property type="entry name" value="Nqo1 middle domain-like"/>
    <property type="match status" value="1"/>
</dbReference>
<protein>
    <submittedName>
        <fullName evidence="10">Proline reductase-associated electron transfer protein PrdC</fullName>
    </submittedName>
</protein>
<dbReference type="InterPro" id="IPR037225">
    <property type="entry name" value="Nuo51_FMN-bd_sf"/>
</dbReference>
<evidence type="ECO:0000259" key="9">
    <source>
        <dbReference type="Pfam" id="PF13375"/>
    </source>
</evidence>
<proteinExistence type="predicted"/>
<dbReference type="InterPro" id="IPR011538">
    <property type="entry name" value="Nuo51_FMN-bd"/>
</dbReference>
<dbReference type="GO" id="GO:0016020">
    <property type="term" value="C:membrane"/>
    <property type="evidence" value="ECO:0007669"/>
    <property type="project" value="InterPro"/>
</dbReference>
<dbReference type="InterPro" id="IPR010208">
    <property type="entry name" value="Ion_transpt_RnfC/RsxC"/>
</dbReference>
<dbReference type="SUPFAM" id="SSF142019">
    <property type="entry name" value="Nqo1 FMN-binding domain-like"/>
    <property type="match status" value="1"/>
</dbReference>
<evidence type="ECO:0000256" key="1">
    <source>
        <dbReference type="ARBA" id="ARBA00022448"/>
    </source>
</evidence>
<name>A0AAW3WA97_CLOBE</name>
<dbReference type="Gene3D" id="3.40.50.11540">
    <property type="entry name" value="NADH-ubiquinone oxidoreductase 51kDa subunit"/>
    <property type="match status" value="1"/>
</dbReference>
<keyword evidence="6" id="KW-0408">Iron</keyword>
<gene>
    <name evidence="10" type="primary">prdC</name>
    <name evidence="10" type="ORF">HGI39_13555</name>
</gene>
<reference evidence="10" key="1">
    <citation type="submission" date="2020-04" db="EMBL/GenBank/DDBJ databases">
        <authorList>
            <person name="Brown S."/>
        </authorList>
    </citation>
    <scope>NUCLEOTIDE SEQUENCE</scope>
    <source>
        <strain evidence="10">DJ015</strain>
    </source>
</reference>
<dbReference type="EMBL" id="JABAGV010000033">
    <property type="protein sequence ID" value="MBC2475708.1"/>
    <property type="molecule type" value="Genomic_DNA"/>
</dbReference>
<feature type="domain" description="NADH-ubiquinone oxidoreductase 51kDa subunit FMN-binding" evidence="8">
    <location>
        <begin position="85"/>
        <end position="227"/>
    </location>
</feature>
<evidence type="ECO:0000256" key="6">
    <source>
        <dbReference type="ARBA" id="ARBA00023004"/>
    </source>
</evidence>
<reference evidence="10" key="2">
    <citation type="journal article" date="2022" name="Nat. Biotechnol.">
        <title>Carbon-negative production of acetone and isopropanol by gas fermentation at industrial pilot scale.</title>
        <authorList>
            <person name="Liew F.E."/>
            <person name="Nogle R."/>
            <person name="Abdalla T."/>
            <person name="Rasor B.J."/>
            <person name="Canter C."/>
            <person name="Jensen R.O."/>
            <person name="Wang L."/>
            <person name="Strutz J."/>
            <person name="Chirania P."/>
            <person name="De Tissera S."/>
            <person name="Mueller A.P."/>
            <person name="Ruan Z."/>
            <person name="Gao A."/>
            <person name="Tran L."/>
            <person name="Engle N.L."/>
            <person name="Bromley J.C."/>
            <person name="Daniell J."/>
            <person name="Conrado R."/>
            <person name="Tschaplinski T.J."/>
            <person name="Giannone R.J."/>
            <person name="Hettich R.L."/>
            <person name="Karim A.S."/>
            <person name="Simpson S.D."/>
            <person name="Brown S.D."/>
            <person name="Leang C."/>
            <person name="Jewett M.C."/>
            <person name="Kopke M."/>
        </authorList>
    </citation>
    <scope>NUCLEOTIDE SEQUENCE</scope>
    <source>
        <strain evidence="10">DJ015</strain>
    </source>
</reference>
<evidence type="ECO:0000256" key="7">
    <source>
        <dbReference type="ARBA" id="ARBA00023014"/>
    </source>
</evidence>
<dbReference type="InterPro" id="IPR026902">
    <property type="entry name" value="RnfC_N"/>
</dbReference>
<evidence type="ECO:0000313" key="11">
    <source>
        <dbReference type="Proteomes" id="UP001194098"/>
    </source>
</evidence>
<evidence type="ECO:0000256" key="3">
    <source>
        <dbReference type="ARBA" id="ARBA00022723"/>
    </source>
</evidence>
<dbReference type="AlphaFoldDB" id="A0AAW3WA97"/>
<dbReference type="PANTHER" id="PTHR43034">
    <property type="entry name" value="ION-TRANSLOCATING OXIDOREDUCTASE COMPLEX SUBUNIT C"/>
    <property type="match status" value="1"/>
</dbReference>
<evidence type="ECO:0000259" key="8">
    <source>
        <dbReference type="Pfam" id="PF01512"/>
    </source>
</evidence>
<keyword evidence="1" id="KW-0813">Transport</keyword>
<dbReference type="GO" id="GO:0051539">
    <property type="term" value="F:4 iron, 4 sulfur cluster binding"/>
    <property type="evidence" value="ECO:0007669"/>
    <property type="project" value="UniProtKB-KW"/>
</dbReference>
<dbReference type="PANTHER" id="PTHR43034:SF2">
    <property type="entry name" value="ION-TRANSLOCATING OXIDOREDUCTASE COMPLEX SUBUNIT C"/>
    <property type="match status" value="1"/>
</dbReference>
<keyword evidence="4" id="KW-0677">Repeat</keyword>
<evidence type="ECO:0000256" key="5">
    <source>
        <dbReference type="ARBA" id="ARBA00022982"/>
    </source>
</evidence>